<evidence type="ECO:0000313" key="2">
    <source>
        <dbReference type="EMBL" id="ALO45522.1"/>
    </source>
</evidence>
<dbReference type="EMBL" id="CP013189">
    <property type="protein sequence ID" value="ALO45522.1"/>
    <property type="molecule type" value="Genomic_DNA"/>
</dbReference>
<dbReference type="STRING" id="1249552.PS2015_850"/>
<sequence length="260" mass="28448" precursor="true">MRYKSLTQTAAGHCLAALALMITANFAFSAEQTYEEWSAETRTSLNFRVNADVVNALLPAGWQVPEVAESPGRVNLGLTFMDRHVVLNAHGEAIGSGTSRYMVMSVQARNQASGQSSVMIINGVSPEGTGSYEVYQPATEASASRSVSGHGTETGLVEETWQMTAISGDSIRLHLHYEPAPPTRRQATLVIRSAKNTDYTRTYKIDQATDALGTPGAPNSRLHRYEFTAEGPLFSKIFDGTEQLQSVTSTPWYHREIYIP</sequence>
<feature type="signal peptide" evidence="1">
    <location>
        <begin position="1"/>
        <end position="29"/>
    </location>
</feature>
<evidence type="ECO:0000256" key="1">
    <source>
        <dbReference type="SAM" id="SignalP"/>
    </source>
</evidence>
<dbReference type="Proteomes" id="UP000065641">
    <property type="component" value="Chromosome"/>
</dbReference>
<dbReference type="RefSeq" id="WP_058021053.1">
    <property type="nucleotide sequence ID" value="NZ_CP013189.1"/>
</dbReference>
<evidence type="ECO:0000313" key="3">
    <source>
        <dbReference type="Proteomes" id="UP000065641"/>
    </source>
</evidence>
<feature type="chain" id="PRO_5006601457" evidence="1">
    <location>
        <begin position="30"/>
        <end position="260"/>
    </location>
</feature>
<dbReference type="AlphaFoldDB" id="A0A0S2KC43"/>
<reference evidence="2 3" key="1">
    <citation type="submission" date="2015-11" db="EMBL/GenBank/DDBJ databases">
        <authorList>
            <person name="Zhang Y."/>
            <person name="Guo Z."/>
        </authorList>
    </citation>
    <scope>NUCLEOTIDE SEQUENCE [LARGE SCALE GENOMIC DNA]</scope>
    <source>
        <strain evidence="2 3">KCTC 32221</strain>
    </source>
</reference>
<keyword evidence="1" id="KW-0732">Signal</keyword>
<name>A0A0S2KC43_9GAMM</name>
<protein>
    <submittedName>
        <fullName evidence="2">Uncharacterized protein</fullName>
    </submittedName>
</protein>
<organism evidence="2 3">
    <name type="scientific">Pseudohongiella spirulinae</name>
    <dbReference type="NCBI Taxonomy" id="1249552"/>
    <lineage>
        <taxon>Bacteria</taxon>
        <taxon>Pseudomonadati</taxon>
        <taxon>Pseudomonadota</taxon>
        <taxon>Gammaproteobacteria</taxon>
        <taxon>Pseudomonadales</taxon>
        <taxon>Pseudohongiellaceae</taxon>
        <taxon>Pseudohongiella</taxon>
    </lineage>
</organism>
<dbReference type="KEGG" id="pspi:PS2015_850"/>
<gene>
    <name evidence="2" type="ORF">PS2015_850</name>
</gene>
<accession>A0A0S2KC43</accession>
<proteinExistence type="predicted"/>
<keyword evidence="3" id="KW-1185">Reference proteome</keyword>